<gene>
    <name evidence="3" type="ORF">SAMEA4475696_00540</name>
</gene>
<keyword evidence="1" id="KW-1133">Transmembrane helix</keyword>
<dbReference type="KEGG" id="dco:SAMEA4475696_0540"/>
<protein>
    <submittedName>
        <fullName evidence="3">Vancomycin high temperature exclusion protein</fullName>
    </submittedName>
</protein>
<dbReference type="InterPro" id="IPR003848">
    <property type="entry name" value="DUF218"/>
</dbReference>
<accession>A0A239VBJ3</accession>
<dbReference type="STRING" id="1121387.GCA_000429885_01641"/>
<dbReference type="GeneID" id="63458818"/>
<dbReference type="Pfam" id="PF02698">
    <property type="entry name" value="DUF218"/>
    <property type="match status" value="1"/>
</dbReference>
<evidence type="ECO:0000259" key="2">
    <source>
        <dbReference type="Pfam" id="PF02698"/>
    </source>
</evidence>
<dbReference type="GO" id="GO:0005886">
    <property type="term" value="C:plasma membrane"/>
    <property type="evidence" value="ECO:0007669"/>
    <property type="project" value="TreeGrafter"/>
</dbReference>
<dbReference type="EMBL" id="LT906453">
    <property type="protein sequence ID" value="SNV18784.1"/>
    <property type="molecule type" value="Genomic_DNA"/>
</dbReference>
<dbReference type="RefSeq" id="WP_051277615.1">
    <property type="nucleotide sequence ID" value="NZ_JAAFNI010000001.1"/>
</dbReference>
<keyword evidence="4" id="KW-1185">Reference proteome</keyword>
<dbReference type="InterPro" id="IPR051599">
    <property type="entry name" value="Cell_Envelope_Assoc"/>
</dbReference>
<keyword evidence="1" id="KW-0812">Transmembrane</keyword>
<dbReference type="Proteomes" id="UP000242637">
    <property type="component" value="Chromosome 1"/>
</dbReference>
<evidence type="ECO:0000256" key="1">
    <source>
        <dbReference type="SAM" id="Phobius"/>
    </source>
</evidence>
<dbReference type="AlphaFoldDB" id="A0A239VBJ3"/>
<dbReference type="PANTHER" id="PTHR30336">
    <property type="entry name" value="INNER MEMBRANE PROTEIN, PROBABLE PERMEASE"/>
    <property type="match status" value="1"/>
</dbReference>
<evidence type="ECO:0000313" key="3">
    <source>
        <dbReference type="EMBL" id="SNV18784.1"/>
    </source>
</evidence>
<sequence>MKNTTLPKPLVYTLLTTGVTLGGISLAMAGSSLWIYRASQWRVFSTHQLGITTDRPTNEGLHPATVMVLGAQAYPEGRPSPFLAARLDVALQLWNANLAERILVTGDGNSGGLGETTTMANYLREHGIPADKIDHDPIGINTYASMRNAAEAGITQMYVVSQRFHLPRAVALARAAGIDAIGIADDTTNTSAEWAEGEIRELFAGIKAATRTLTDLTMGQIHRR</sequence>
<organism evidence="3 4">
    <name type="scientific">Dermatophilus congolensis</name>
    <dbReference type="NCBI Taxonomy" id="1863"/>
    <lineage>
        <taxon>Bacteria</taxon>
        <taxon>Bacillati</taxon>
        <taxon>Actinomycetota</taxon>
        <taxon>Actinomycetes</taxon>
        <taxon>Micrococcales</taxon>
        <taxon>Dermatophilaceae</taxon>
        <taxon>Dermatophilus</taxon>
    </lineage>
</organism>
<reference evidence="3 4" key="1">
    <citation type="submission" date="2017-06" db="EMBL/GenBank/DDBJ databases">
        <authorList>
            <consortium name="Pathogen Informatics"/>
        </authorList>
    </citation>
    <scope>NUCLEOTIDE SEQUENCE [LARGE SCALE GENOMIC DNA]</scope>
    <source>
        <strain evidence="3 4">NCTC13039</strain>
    </source>
</reference>
<feature type="domain" description="DUF218" evidence="2">
    <location>
        <begin position="65"/>
        <end position="183"/>
    </location>
</feature>
<evidence type="ECO:0000313" key="4">
    <source>
        <dbReference type="Proteomes" id="UP000242637"/>
    </source>
</evidence>
<feature type="transmembrane region" description="Helical" evidence="1">
    <location>
        <begin position="12"/>
        <end position="36"/>
    </location>
</feature>
<name>A0A239VBJ3_9MICO</name>
<dbReference type="PANTHER" id="PTHR30336:SF20">
    <property type="entry name" value="DUF218 DOMAIN-CONTAINING PROTEIN"/>
    <property type="match status" value="1"/>
</dbReference>
<proteinExistence type="predicted"/>
<dbReference type="CDD" id="cd06259">
    <property type="entry name" value="YdcF-like"/>
    <property type="match status" value="1"/>
</dbReference>
<dbReference type="OrthoDB" id="9782395at2"/>
<keyword evidence="1" id="KW-0472">Membrane</keyword>